<accession>A0A1H1EF67</accession>
<evidence type="ECO:0000313" key="2">
    <source>
        <dbReference type="Proteomes" id="UP000199570"/>
    </source>
</evidence>
<dbReference type="Proteomes" id="UP000199570">
    <property type="component" value="Unassembled WGS sequence"/>
</dbReference>
<dbReference type="EMBL" id="FNKJ01000003">
    <property type="protein sequence ID" value="SDQ87333.1"/>
    <property type="molecule type" value="Genomic_DNA"/>
</dbReference>
<gene>
    <name evidence="1" type="ORF">SAMN04490195_2170</name>
</gene>
<dbReference type="OrthoDB" id="7010376at2"/>
<protein>
    <submittedName>
        <fullName evidence="1">Uncharacterized protein</fullName>
    </submittedName>
</protein>
<dbReference type="AlphaFoldDB" id="A0A1H1EF67"/>
<name>A0A1H1EF67_9PSED</name>
<evidence type="ECO:0000313" key="1">
    <source>
        <dbReference type="EMBL" id="SDQ87333.1"/>
    </source>
</evidence>
<reference evidence="2" key="1">
    <citation type="submission" date="2016-10" db="EMBL/GenBank/DDBJ databases">
        <authorList>
            <person name="Varghese N."/>
            <person name="Submissions S."/>
        </authorList>
    </citation>
    <scope>NUCLEOTIDE SEQUENCE [LARGE SCALE GENOMIC DNA]</scope>
    <source>
        <strain evidence="2">BS3775</strain>
    </source>
</reference>
<sequence>MSKFKIDNRTLQLLNAQVNLSETFNHVLRSAPKREALPFRLRVERGTAETVFVVEMDSERHTLTLNNEKKMHLKLADFIEEIANGPFHLSNSADLLYLPHAERDYGRFNLQDKQRVFELVITGGTLSLDMGFELPLHVAIHRTHTRPGITTILSIGVKSPRTKCFTVCGTDVEIYGKVVESINHLAAAATPAAHAA</sequence>
<keyword evidence="2" id="KW-1185">Reference proteome</keyword>
<dbReference type="RefSeq" id="WP_090321243.1">
    <property type="nucleotide sequence ID" value="NZ_FNKJ01000003.1"/>
</dbReference>
<proteinExistence type="predicted"/>
<organism evidence="1 2">
    <name type="scientific">Pseudomonas moorei</name>
    <dbReference type="NCBI Taxonomy" id="395599"/>
    <lineage>
        <taxon>Bacteria</taxon>
        <taxon>Pseudomonadati</taxon>
        <taxon>Pseudomonadota</taxon>
        <taxon>Gammaproteobacteria</taxon>
        <taxon>Pseudomonadales</taxon>
        <taxon>Pseudomonadaceae</taxon>
        <taxon>Pseudomonas</taxon>
    </lineage>
</organism>